<organism evidence="1 2">
    <name type="scientific">Rhodococcus jostii</name>
    <dbReference type="NCBI Taxonomy" id="132919"/>
    <lineage>
        <taxon>Bacteria</taxon>
        <taxon>Bacillati</taxon>
        <taxon>Actinomycetota</taxon>
        <taxon>Actinomycetes</taxon>
        <taxon>Mycobacteriales</taxon>
        <taxon>Nocardiaceae</taxon>
        <taxon>Rhodococcus</taxon>
    </lineage>
</organism>
<proteinExistence type="predicted"/>
<dbReference type="Proteomes" id="UP000183407">
    <property type="component" value="Unassembled WGS sequence"/>
</dbReference>
<accession>A0A1H4JAY1</accession>
<gene>
    <name evidence="1" type="ORF">SAMN04490220_0762</name>
</gene>
<dbReference type="EMBL" id="FNTL01000003">
    <property type="protein sequence ID" value="SEB43381.1"/>
    <property type="molecule type" value="Genomic_DNA"/>
</dbReference>
<dbReference type="AlphaFoldDB" id="A0A1H4JAY1"/>
<reference evidence="2" key="1">
    <citation type="submission" date="2016-10" db="EMBL/GenBank/DDBJ databases">
        <authorList>
            <person name="Varghese N."/>
        </authorList>
    </citation>
    <scope>NUCLEOTIDE SEQUENCE [LARGE SCALE GENOMIC DNA]</scope>
    <source>
        <strain evidence="2">DSM 44719</strain>
    </source>
</reference>
<protein>
    <submittedName>
        <fullName evidence="1">Uncharacterized protein</fullName>
    </submittedName>
</protein>
<evidence type="ECO:0000313" key="2">
    <source>
        <dbReference type="Proteomes" id="UP000183407"/>
    </source>
</evidence>
<evidence type="ECO:0000313" key="1">
    <source>
        <dbReference type="EMBL" id="SEB43381.1"/>
    </source>
</evidence>
<name>A0A1H4JAY1_RHOJO</name>
<sequence>MPTPSGHDTPRRTVHVIDRSGWGTSGAYPAIRALTLIWACLTCQGPRGIPQKHRFHEDGDWFTCDRWDNPCGHVDMYVSVLNESRKG</sequence>